<gene>
    <name evidence="2" type="ORF">KIL84_004428</name>
</gene>
<sequence length="81" mass="9644">MVFISTNRCNLEISSVPLITGQKTPKNQKARKMLHEVMQHSSNENQKVQEWWESERRIRQQNEERQHKSVVLRQQSTDQIG</sequence>
<feature type="compositionally biased region" description="Polar residues" evidence="1">
    <location>
        <begin position="72"/>
        <end position="81"/>
    </location>
</feature>
<evidence type="ECO:0000313" key="3">
    <source>
        <dbReference type="Proteomes" id="UP000827986"/>
    </source>
</evidence>
<comment type="caution">
    <text evidence="2">The sequence shown here is derived from an EMBL/GenBank/DDBJ whole genome shotgun (WGS) entry which is preliminary data.</text>
</comment>
<dbReference type="Proteomes" id="UP000827986">
    <property type="component" value="Unassembled WGS sequence"/>
</dbReference>
<reference evidence="2" key="1">
    <citation type="submission" date="2021-09" db="EMBL/GenBank/DDBJ databases">
        <title>The genome of Mauremys mutica provides insights into the evolution of semi-aquatic lifestyle.</title>
        <authorList>
            <person name="Gong S."/>
            <person name="Gao Y."/>
        </authorList>
    </citation>
    <scope>NUCLEOTIDE SEQUENCE</scope>
    <source>
        <strain evidence="2">MM-2020</strain>
        <tissue evidence="2">Muscle</tissue>
    </source>
</reference>
<evidence type="ECO:0000256" key="1">
    <source>
        <dbReference type="SAM" id="MobiDB-lite"/>
    </source>
</evidence>
<proteinExistence type="predicted"/>
<protein>
    <submittedName>
        <fullName evidence="2">Uncharacterized protein</fullName>
    </submittedName>
</protein>
<organism evidence="2 3">
    <name type="scientific">Mauremys mutica</name>
    <name type="common">yellowpond turtle</name>
    <dbReference type="NCBI Taxonomy" id="74926"/>
    <lineage>
        <taxon>Eukaryota</taxon>
        <taxon>Metazoa</taxon>
        <taxon>Chordata</taxon>
        <taxon>Craniata</taxon>
        <taxon>Vertebrata</taxon>
        <taxon>Euteleostomi</taxon>
        <taxon>Archelosauria</taxon>
        <taxon>Testudinata</taxon>
        <taxon>Testudines</taxon>
        <taxon>Cryptodira</taxon>
        <taxon>Durocryptodira</taxon>
        <taxon>Testudinoidea</taxon>
        <taxon>Geoemydidae</taxon>
        <taxon>Geoemydinae</taxon>
        <taxon>Mauremys</taxon>
    </lineage>
</organism>
<keyword evidence="3" id="KW-1185">Reference proteome</keyword>
<name>A0A9D3XN49_9SAUR</name>
<feature type="region of interest" description="Disordered" evidence="1">
    <location>
        <begin position="60"/>
        <end position="81"/>
    </location>
</feature>
<dbReference type="EMBL" id="JAHDVG010000466">
    <property type="protein sequence ID" value="KAH1182936.1"/>
    <property type="molecule type" value="Genomic_DNA"/>
</dbReference>
<accession>A0A9D3XN49</accession>
<dbReference type="AlphaFoldDB" id="A0A9D3XN49"/>
<evidence type="ECO:0000313" key="2">
    <source>
        <dbReference type="EMBL" id="KAH1182936.1"/>
    </source>
</evidence>